<feature type="transmembrane region" description="Helical" evidence="1">
    <location>
        <begin position="9"/>
        <end position="29"/>
    </location>
</feature>
<keyword evidence="1" id="KW-1133">Transmembrane helix</keyword>
<gene>
    <name evidence="2" type="ORF">UR63_C0001G0008</name>
</gene>
<evidence type="ECO:0000313" key="2">
    <source>
        <dbReference type="EMBL" id="KKP68558.1"/>
    </source>
</evidence>
<evidence type="ECO:0000256" key="1">
    <source>
        <dbReference type="SAM" id="Phobius"/>
    </source>
</evidence>
<dbReference type="EMBL" id="LBPX01000001">
    <property type="protein sequence ID" value="KKP68558.1"/>
    <property type="molecule type" value="Genomic_DNA"/>
</dbReference>
<name>A0A0G0BGH8_9BACT</name>
<organism evidence="2 3">
    <name type="scientific">Candidatus Roizmanbacteria bacterium GW2011_GWC2_35_12</name>
    <dbReference type="NCBI Taxonomy" id="1618485"/>
    <lineage>
        <taxon>Bacteria</taxon>
        <taxon>Candidatus Roizmaniibacteriota</taxon>
    </lineage>
</organism>
<dbReference type="Pfam" id="PF13196">
    <property type="entry name" value="DUF4012"/>
    <property type="match status" value="1"/>
</dbReference>
<dbReference type="Proteomes" id="UP000034127">
    <property type="component" value="Unassembled WGS sequence"/>
</dbReference>
<dbReference type="AlphaFoldDB" id="A0A0G0BGH8"/>
<accession>A0A0G0BGH8</accession>
<comment type="caution">
    <text evidence="2">The sequence shown here is derived from an EMBL/GenBank/DDBJ whole genome shotgun (WGS) entry which is preliminary data.</text>
</comment>
<keyword evidence="1" id="KW-0472">Membrane</keyword>
<dbReference type="InterPro" id="IPR025101">
    <property type="entry name" value="DUF4012"/>
</dbReference>
<proteinExistence type="predicted"/>
<sequence>MKKVKIKKLFVPILLMGLLLYFFVIQPIIKIKKDSSLLIASAKQLKATFSKNNIDLLNSQYLDFAKKYSNFEKSSKRIYWASFIPYVADYKNFVEAGSYLVKAGGETIVAIEPYADLIGFKKGEKSFVEKSAEDRLQTAVLTLDKVLSKIDNVSNYINEAEKRIELVNPDRYPKKIGKLALRDNVINIKEQFKGASSLFVDAKPLIKKLPEILGSKREMTYLFLFQNDKERRATGGFLTFYTIFKVNKGKLSIYRSDDIYSLDATIGSHPVAPREILTYHKGVTELNIRDSNLSPDFVESVKIFESLYQKSGAKVPYDGIIAVDSKILVDMLKIFGDTQAAGLTFSAENDSRCDCAQVIYQLFDIVDRPVGYLKENRKGILGDLMYALFYKAIGFSPSKYWGTLAQTMYKNMQEKHILLNFKDKDLQKSVEKLKFAGKINNYSGDYLHINSVNFAGAKSNLFVNETITSKTTVSSKNVTREVTVEYRNPYPHSDCNLERGGLCLNATLRNWVRVYVPKGSKLIEFQGSLKKVQTYDDLGKTVFEGYLEVPTQGKATIVVKYTVPSEVISGKYSLLFEKQAGVESQKLEVIFNKKTLFKDVTTSDQEIKSL</sequence>
<evidence type="ECO:0000313" key="3">
    <source>
        <dbReference type="Proteomes" id="UP000034127"/>
    </source>
</evidence>
<evidence type="ECO:0008006" key="4">
    <source>
        <dbReference type="Google" id="ProtNLM"/>
    </source>
</evidence>
<protein>
    <recommendedName>
        <fullName evidence="4">DUF4012 domain-containing protein</fullName>
    </recommendedName>
</protein>
<keyword evidence="1" id="KW-0812">Transmembrane</keyword>
<reference evidence="2 3" key="1">
    <citation type="journal article" date="2015" name="Nature">
        <title>rRNA introns, odd ribosomes, and small enigmatic genomes across a large radiation of phyla.</title>
        <authorList>
            <person name="Brown C.T."/>
            <person name="Hug L.A."/>
            <person name="Thomas B.C."/>
            <person name="Sharon I."/>
            <person name="Castelle C.J."/>
            <person name="Singh A."/>
            <person name="Wilkins M.J."/>
            <person name="Williams K.H."/>
            <person name="Banfield J.F."/>
        </authorList>
    </citation>
    <scope>NUCLEOTIDE SEQUENCE [LARGE SCALE GENOMIC DNA]</scope>
</reference>